<accession>A0A4Q7W1A1</accession>
<proteinExistence type="predicted"/>
<keyword evidence="4 5" id="KW-0472">Membrane</keyword>
<dbReference type="SUPFAM" id="SSF52091">
    <property type="entry name" value="SpoIIaa-like"/>
    <property type="match status" value="1"/>
</dbReference>
<feature type="transmembrane region" description="Helical" evidence="5">
    <location>
        <begin position="60"/>
        <end position="78"/>
    </location>
</feature>
<evidence type="ECO:0000256" key="3">
    <source>
        <dbReference type="ARBA" id="ARBA00022989"/>
    </source>
</evidence>
<dbReference type="PANTHER" id="PTHR11814">
    <property type="entry name" value="SULFATE TRANSPORTER"/>
    <property type="match status" value="1"/>
</dbReference>
<dbReference type="InterPro" id="IPR011547">
    <property type="entry name" value="SLC26A/SulP_dom"/>
</dbReference>
<dbReference type="GO" id="GO:0016020">
    <property type="term" value="C:membrane"/>
    <property type="evidence" value="ECO:0007669"/>
    <property type="project" value="UniProtKB-SubCell"/>
</dbReference>
<name>A0A4Q7W1A1_9BURK</name>
<dbReference type="GO" id="GO:0055085">
    <property type="term" value="P:transmembrane transport"/>
    <property type="evidence" value="ECO:0007669"/>
    <property type="project" value="InterPro"/>
</dbReference>
<keyword evidence="2 5" id="KW-0812">Transmembrane</keyword>
<dbReference type="InterPro" id="IPR036513">
    <property type="entry name" value="STAS_dom_sf"/>
</dbReference>
<dbReference type="Pfam" id="PF01740">
    <property type="entry name" value="STAS"/>
    <property type="match status" value="1"/>
</dbReference>
<feature type="transmembrane region" description="Helical" evidence="5">
    <location>
        <begin position="238"/>
        <end position="262"/>
    </location>
</feature>
<evidence type="ECO:0000256" key="4">
    <source>
        <dbReference type="ARBA" id="ARBA00023136"/>
    </source>
</evidence>
<feature type="transmembrane region" description="Helical" evidence="5">
    <location>
        <begin position="371"/>
        <end position="398"/>
    </location>
</feature>
<dbReference type="Proteomes" id="UP000293671">
    <property type="component" value="Unassembled WGS sequence"/>
</dbReference>
<dbReference type="CDD" id="cd07042">
    <property type="entry name" value="STAS_SulP_like_sulfate_transporter"/>
    <property type="match status" value="1"/>
</dbReference>
<evidence type="ECO:0000256" key="1">
    <source>
        <dbReference type="ARBA" id="ARBA00004141"/>
    </source>
</evidence>
<protein>
    <submittedName>
        <fullName evidence="7">High affinity sulfate transporter 1</fullName>
    </submittedName>
</protein>
<feature type="transmembrane region" description="Helical" evidence="5">
    <location>
        <begin position="334"/>
        <end position="351"/>
    </location>
</feature>
<feature type="domain" description="STAS" evidence="6">
    <location>
        <begin position="423"/>
        <end position="538"/>
    </location>
</feature>
<dbReference type="InterPro" id="IPR001902">
    <property type="entry name" value="SLC26A/SulP_fam"/>
</dbReference>
<comment type="caution">
    <text evidence="7">The sequence shown here is derived from an EMBL/GenBank/DDBJ whole genome shotgun (WGS) entry which is preliminary data.</text>
</comment>
<comment type="subcellular location">
    <subcellularLocation>
        <location evidence="1">Membrane</location>
        <topology evidence="1">Multi-pass membrane protein</topology>
    </subcellularLocation>
</comment>
<dbReference type="EMBL" id="SHKP01000004">
    <property type="protein sequence ID" value="RZU02615.1"/>
    <property type="molecule type" value="Genomic_DNA"/>
</dbReference>
<evidence type="ECO:0000256" key="5">
    <source>
        <dbReference type="SAM" id="Phobius"/>
    </source>
</evidence>
<gene>
    <name evidence="7" type="ORF">EV670_0643</name>
</gene>
<dbReference type="InterPro" id="IPR002645">
    <property type="entry name" value="STAS_dom"/>
</dbReference>
<sequence length="540" mass="56152">MPAGSVRADLVAGITLAAYLLPAGLGDASLANLPPEAGLYACLFSGLLFWLFCGSRHTAITVTSAISILVGTSLGTLAEGDASRFGALAAATALIVALLAFLAWWVRAGALVNFISETVMIGFKTGVALFIASTQLPKLFGFGGGHGSFWERIGSFFSHLGQTNPTALAMGVAALALLLAGKRWLPNRPVALVVVVAGVVAAGLIDAGAHGVKLLGAIPQGLPPIGLPAVHWSDLNELLPLAVACFMLAAVETVAIGRTFALKHGYRLDANQEFLGLAAANLGAGLGQGFAVAGGMSQSLVNESGGARTPLSGLVAALIVLVVVLFFSDLLRNLPQPVLAAIVLVAVAGLFKLEDMLRLWRVDRGEFLIAVAALAGVLGSGLLRGVMIGALISLVILLRRASTPHVAVLGRVPGTDLFGDVEANPENERIAGVFVFRPDASLLYFNCEFQRERFLELLAQEPAPVKLAIWSLSTGGVVDLAGAETLLHLRGELARRNIEFMLADIHGPVRANLRAAGLEAHFGSFEANASVATILRARGL</sequence>
<feature type="transmembrane region" description="Helical" evidence="5">
    <location>
        <begin position="191"/>
        <end position="218"/>
    </location>
</feature>
<dbReference type="RefSeq" id="WP_130430360.1">
    <property type="nucleotide sequence ID" value="NZ_SHKP01000004.1"/>
</dbReference>
<evidence type="ECO:0000313" key="7">
    <source>
        <dbReference type="EMBL" id="RZU02615.1"/>
    </source>
</evidence>
<feature type="transmembrane region" description="Helical" evidence="5">
    <location>
        <begin position="156"/>
        <end position="179"/>
    </location>
</feature>
<evidence type="ECO:0000256" key="2">
    <source>
        <dbReference type="ARBA" id="ARBA00022692"/>
    </source>
</evidence>
<dbReference type="AlphaFoldDB" id="A0A4Q7W1A1"/>
<evidence type="ECO:0000313" key="8">
    <source>
        <dbReference type="Proteomes" id="UP000293671"/>
    </source>
</evidence>
<feature type="transmembrane region" description="Helical" evidence="5">
    <location>
        <begin position="36"/>
        <end position="53"/>
    </location>
</feature>
<organism evidence="7 8">
    <name type="scientific">Rivibacter subsaxonicus</name>
    <dbReference type="NCBI Taxonomy" id="457575"/>
    <lineage>
        <taxon>Bacteria</taxon>
        <taxon>Pseudomonadati</taxon>
        <taxon>Pseudomonadota</taxon>
        <taxon>Betaproteobacteria</taxon>
        <taxon>Burkholderiales</taxon>
        <taxon>Rivibacter</taxon>
    </lineage>
</organism>
<feature type="transmembrane region" description="Helical" evidence="5">
    <location>
        <begin position="309"/>
        <end position="327"/>
    </location>
</feature>
<dbReference type="OrthoDB" id="9177189at2"/>
<dbReference type="Gene3D" id="3.30.750.24">
    <property type="entry name" value="STAS domain"/>
    <property type="match status" value="1"/>
</dbReference>
<reference evidence="7 8" key="1">
    <citation type="submission" date="2019-02" db="EMBL/GenBank/DDBJ databases">
        <title>Genomic Encyclopedia of Type Strains, Phase IV (KMG-IV): sequencing the most valuable type-strain genomes for metagenomic binning, comparative biology and taxonomic classification.</title>
        <authorList>
            <person name="Goeker M."/>
        </authorList>
    </citation>
    <scope>NUCLEOTIDE SEQUENCE [LARGE SCALE GENOMIC DNA]</scope>
    <source>
        <strain evidence="7 8">DSM 19570</strain>
    </source>
</reference>
<evidence type="ECO:0000259" key="6">
    <source>
        <dbReference type="PROSITE" id="PS50801"/>
    </source>
</evidence>
<feature type="transmembrane region" description="Helical" evidence="5">
    <location>
        <begin position="118"/>
        <end position="136"/>
    </location>
</feature>
<dbReference type="PROSITE" id="PS50801">
    <property type="entry name" value="STAS"/>
    <property type="match status" value="1"/>
</dbReference>
<keyword evidence="8" id="KW-1185">Reference proteome</keyword>
<keyword evidence="3 5" id="KW-1133">Transmembrane helix</keyword>
<dbReference type="Pfam" id="PF00916">
    <property type="entry name" value="Sulfate_transp"/>
    <property type="match status" value="1"/>
</dbReference>
<feature type="transmembrane region" description="Helical" evidence="5">
    <location>
        <begin position="84"/>
        <end position="106"/>
    </location>
</feature>
<feature type="transmembrane region" description="Helical" evidence="5">
    <location>
        <begin position="274"/>
        <end position="297"/>
    </location>
</feature>